<accession>A0A3A9Z7Q3</accession>
<keyword evidence="3" id="KW-1185">Reference proteome</keyword>
<name>A0A3A9Z7Q3_9ACTN</name>
<dbReference type="Proteomes" id="UP000272474">
    <property type="component" value="Unassembled WGS sequence"/>
</dbReference>
<protein>
    <submittedName>
        <fullName evidence="2">Uncharacterized protein</fullName>
    </submittedName>
</protein>
<sequence>MEAVWASVVAVVGTLLGSVSTYAFQRLASRRSESFTRSEALRQERIDTFSAFAAAVEEYRRGQADRWHRRQEDPDGEGYAAARSEAHRLRTAARQALYRVKLLTGDPEVLLAAERAYDCTRDVPKARDWAKHEARITSSKEAIEGFVARASPLVR</sequence>
<dbReference type="EMBL" id="RBAL01000005">
    <property type="protein sequence ID" value="RKN43246.1"/>
    <property type="molecule type" value="Genomic_DNA"/>
</dbReference>
<feature type="compositionally biased region" description="Basic and acidic residues" evidence="1">
    <location>
        <begin position="63"/>
        <end position="73"/>
    </location>
</feature>
<proteinExistence type="predicted"/>
<reference evidence="2 3" key="1">
    <citation type="journal article" date="2014" name="Int. J. Syst. Evol. Microbiol.">
        <title>Streptomyces hoynatensis sp. nov., isolated from deep marine sediment.</title>
        <authorList>
            <person name="Veyisoglu A."/>
            <person name="Sahin N."/>
        </authorList>
    </citation>
    <scope>NUCLEOTIDE SEQUENCE [LARGE SCALE GENOMIC DNA]</scope>
    <source>
        <strain evidence="2 3">KCTC 29097</strain>
    </source>
</reference>
<evidence type="ECO:0000256" key="1">
    <source>
        <dbReference type="SAM" id="MobiDB-lite"/>
    </source>
</evidence>
<comment type="caution">
    <text evidence="2">The sequence shown here is derived from an EMBL/GenBank/DDBJ whole genome shotgun (WGS) entry which is preliminary data.</text>
</comment>
<dbReference type="RefSeq" id="WP_120678682.1">
    <property type="nucleotide sequence ID" value="NZ_RBAL01000005.1"/>
</dbReference>
<gene>
    <name evidence="2" type="ORF">D7294_11565</name>
</gene>
<evidence type="ECO:0000313" key="3">
    <source>
        <dbReference type="Proteomes" id="UP000272474"/>
    </source>
</evidence>
<dbReference type="OrthoDB" id="4557493at2"/>
<feature type="region of interest" description="Disordered" evidence="1">
    <location>
        <begin position="63"/>
        <end position="83"/>
    </location>
</feature>
<organism evidence="2 3">
    <name type="scientific">Streptomyces hoynatensis</name>
    <dbReference type="NCBI Taxonomy" id="1141874"/>
    <lineage>
        <taxon>Bacteria</taxon>
        <taxon>Bacillati</taxon>
        <taxon>Actinomycetota</taxon>
        <taxon>Actinomycetes</taxon>
        <taxon>Kitasatosporales</taxon>
        <taxon>Streptomycetaceae</taxon>
        <taxon>Streptomyces</taxon>
    </lineage>
</organism>
<evidence type="ECO:0000313" key="2">
    <source>
        <dbReference type="EMBL" id="RKN43246.1"/>
    </source>
</evidence>
<dbReference type="AlphaFoldDB" id="A0A3A9Z7Q3"/>